<sequence length="50" mass="5472">VAAAAADYSSHRYRDISNMPGEETSMKIEANIFTQQFTHADSCGKSAESF</sequence>
<evidence type="ECO:0000313" key="1">
    <source>
        <dbReference type="EMBL" id="CAD6994409.1"/>
    </source>
</evidence>
<dbReference type="EMBL" id="CAJHJT010000001">
    <property type="protein sequence ID" value="CAD6994409.1"/>
    <property type="molecule type" value="Genomic_DNA"/>
</dbReference>
<feature type="non-terminal residue" evidence="1">
    <location>
        <position position="1"/>
    </location>
</feature>
<protein>
    <submittedName>
        <fullName evidence="1">(Mediterranean fruit fly) hypothetical protein</fullName>
    </submittedName>
</protein>
<comment type="caution">
    <text evidence="1">The sequence shown here is derived from an EMBL/GenBank/DDBJ whole genome shotgun (WGS) entry which is preliminary data.</text>
</comment>
<keyword evidence="2" id="KW-1185">Reference proteome</keyword>
<accession>A0A811U6C8</accession>
<dbReference type="Proteomes" id="UP000606786">
    <property type="component" value="Unassembled WGS sequence"/>
</dbReference>
<evidence type="ECO:0000313" key="2">
    <source>
        <dbReference type="Proteomes" id="UP000606786"/>
    </source>
</evidence>
<proteinExistence type="predicted"/>
<reference evidence="1" key="1">
    <citation type="submission" date="2020-11" db="EMBL/GenBank/DDBJ databases">
        <authorList>
            <person name="Whitehead M."/>
        </authorList>
    </citation>
    <scope>NUCLEOTIDE SEQUENCE</scope>
    <source>
        <strain evidence="1">EGII</strain>
    </source>
</reference>
<dbReference type="AlphaFoldDB" id="A0A811U6C8"/>
<organism evidence="1 2">
    <name type="scientific">Ceratitis capitata</name>
    <name type="common">Mediterranean fruit fly</name>
    <name type="synonym">Tephritis capitata</name>
    <dbReference type="NCBI Taxonomy" id="7213"/>
    <lineage>
        <taxon>Eukaryota</taxon>
        <taxon>Metazoa</taxon>
        <taxon>Ecdysozoa</taxon>
        <taxon>Arthropoda</taxon>
        <taxon>Hexapoda</taxon>
        <taxon>Insecta</taxon>
        <taxon>Pterygota</taxon>
        <taxon>Neoptera</taxon>
        <taxon>Endopterygota</taxon>
        <taxon>Diptera</taxon>
        <taxon>Brachycera</taxon>
        <taxon>Muscomorpha</taxon>
        <taxon>Tephritoidea</taxon>
        <taxon>Tephritidae</taxon>
        <taxon>Ceratitis</taxon>
        <taxon>Ceratitis</taxon>
    </lineage>
</organism>
<gene>
    <name evidence="1" type="ORF">CCAP1982_LOCUS3161</name>
</gene>
<name>A0A811U6C8_CERCA</name>